<accession>A0A1L7LGY3</accession>
<dbReference type="EMBL" id="AP014612">
    <property type="protein sequence ID" value="BAQ23292.1"/>
    <property type="molecule type" value="Genomic_DNA"/>
</dbReference>
<protein>
    <submittedName>
        <fullName evidence="1">ABC-type multidrug transport system, ATPase component</fullName>
    </submittedName>
</protein>
<dbReference type="AlphaFoldDB" id="A0A1L7LGY3"/>
<evidence type="ECO:0000313" key="2">
    <source>
        <dbReference type="Proteomes" id="UP000217758"/>
    </source>
</evidence>
<name>A0A1L7LGY3_9STRE</name>
<sequence length="52" mass="5901">MFSSELVIQAENIKKFFSNDAALKDITLSVLEGQIFGFWDLLVQVKQQPLIS</sequence>
<gene>
    <name evidence="1" type="ORF">SRT_00310</name>
</gene>
<dbReference type="Proteomes" id="UP000217758">
    <property type="component" value="Chromosome"/>
</dbReference>
<reference evidence="1 2" key="1">
    <citation type="journal article" date="2016" name="Microbiol. Immunol.">
        <title>Complete genome sequence of Streptococcus troglodytae TKU31 isolated from the oral cavity of a chimpanzee (Pan troglodytes).</title>
        <authorList>
            <person name="Okamoto M."/>
            <person name="Naito M."/>
            <person name="Miyanohara M."/>
            <person name="Imai S."/>
            <person name="Nomura Y."/>
            <person name="Saito W."/>
            <person name="Momoi Y."/>
            <person name="Takada K."/>
            <person name="Miyabe-Nishiwaki T."/>
            <person name="Tomonaga M."/>
            <person name="Hanada N."/>
        </authorList>
    </citation>
    <scope>NUCLEOTIDE SEQUENCE [LARGE SCALE GENOMIC DNA]</scope>
    <source>
        <strain evidence="2">TKU 31</strain>
    </source>
</reference>
<dbReference type="KEGG" id="strg:SRT_00310"/>
<keyword evidence="2" id="KW-1185">Reference proteome</keyword>
<evidence type="ECO:0000313" key="1">
    <source>
        <dbReference type="EMBL" id="BAQ23292.1"/>
    </source>
</evidence>
<organism evidence="1 2">
    <name type="scientific">Streptococcus troglodytae</name>
    <dbReference type="NCBI Taxonomy" id="1111760"/>
    <lineage>
        <taxon>Bacteria</taxon>
        <taxon>Bacillati</taxon>
        <taxon>Bacillota</taxon>
        <taxon>Bacilli</taxon>
        <taxon>Lactobacillales</taxon>
        <taxon>Streptococcaceae</taxon>
        <taxon>Streptococcus</taxon>
    </lineage>
</organism>
<proteinExistence type="predicted"/>